<evidence type="ECO:0000313" key="9">
    <source>
        <dbReference type="Proteomes" id="UP000316256"/>
    </source>
</evidence>
<dbReference type="AlphaFoldDB" id="A0A541B4G0"/>
<keyword evidence="6" id="KW-1133">Transmembrane helix</keyword>
<evidence type="ECO:0000256" key="3">
    <source>
        <dbReference type="ARBA" id="ARBA00022679"/>
    </source>
</evidence>
<dbReference type="InterPro" id="IPR002123">
    <property type="entry name" value="Plipid/glycerol_acylTrfase"/>
</dbReference>
<evidence type="ECO:0000256" key="1">
    <source>
        <dbReference type="ARBA" id="ARBA00005189"/>
    </source>
</evidence>
<keyword evidence="2" id="KW-0444">Lipid biosynthesis</keyword>
<dbReference type="CDD" id="cd07989">
    <property type="entry name" value="LPLAT_AGPAT-like"/>
    <property type="match status" value="1"/>
</dbReference>
<organism evidence="8 9">
    <name type="scientific">Rhodococcus spelaei</name>
    <dbReference type="NCBI Taxonomy" id="2546320"/>
    <lineage>
        <taxon>Bacteria</taxon>
        <taxon>Bacillati</taxon>
        <taxon>Actinomycetota</taxon>
        <taxon>Actinomycetes</taxon>
        <taxon>Mycobacteriales</taxon>
        <taxon>Nocardiaceae</taxon>
        <taxon>Rhodococcus</taxon>
    </lineage>
</organism>
<feature type="transmembrane region" description="Helical" evidence="6">
    <location>
        <begin position="27"/>
        <end position="46"/>
    </location>
</feature>
<evidence type="ECO:0000256" key="5">
    <source>
        <dbReference type="ARBA" id="ARBA00023315"/>
    </source>
</evidence>
<dbReference type="Proteomes" id="UP000316256">
    <property type="component" value="Unassembled WGS sequence"/>
</dbReference>
<comment type="pathway">
    <text evidence="1">Lipid metabolism.</text>
</comment>
<sequence length="280" mass="30243">MPSSPCGDGCVPAASERAGVVRVAGRYAMLAAMLLTLPVLLAGGILPGRWRRRLQRGYARAALRGMGLRMRVHDDGRAEQSLGRGVLVVAGHVSWTDVLVLSALEPADFVARADLLDWPLLGTLARRMRVIPIDRGRLSELPGAVDEAAERMRGGARVVAFPEGTTWCGRAYGRLRPAMFQSAIDAGALVAPIGIRYCRAGGELDTAVCFVGDQTMAASLRRIVRLRRIEVEVRLAPLLEPGTDRRELAARCEALVRCDADTVAHEILERTLVGRATFAS</sequence>
<feature type="domain" description="Phospholipid/glycerol acyltransferase" evidence="7">
    <location>
        <begin position="86"/>
        <end position="198"/>
    </location>
</feature>
<keyword evidence="9" id="KW-1185">Reference proteome</keyword>
<dbReference type="SMART" id="SM00563">
    <property type="entry name" value="PlsC"/>
    <property type="match status" value="1"/>
</dbReference>
<accession>A0A541B4G0</accession>
<dbReference type="Pfam" id="PF01553">
    <property type="entry name" value="Acyltransferase"/>
    <property type="match status" value="1"/>
</dbReference>
<dbReference type="PANTHER" id="PTHR10434:SF64">
    <property type="entry name" value="1-ACYL-SN-GLYCEROL-3-PHOSPHATE ACYLTRANSFERASE-RELATED"/>
    <property type="match status" value="1"/>
</dbReference>
<evidence type="ECO:0000259" key="7">
    <source>
        <dbReference type="SMART" id="SM00563"/>
    </source>
</evidence>
<evidence type="ECO:0000256" key="2">
    <source>
        <dbReference type="ARBA" id="ARBA00022516"/>
    </source>
</evidence>
<gene>
    <name evidence="8" type="ORF">FK531_16690</name>
</gene>
<dbReference type="GO" id="GO:0006654">
    <property type="term" value="P:phosphatidic acid biosynthetic process"/>
    <property type="evidence" value="ECO:0007669"/>
    <property type="project" value="TreeGrafter"/>
</dbReference>
<evidence type="ECO:0000256" key="4">
    <source>
        <dbReference type="ARBA" id="ARBA00023098"/>
    </source>
</evidence>
<dbReference type="SUPFAM" id="SSF69593">
    <property type="entry name" value="Glycerol-3-phosphate (1)-acyltransferase"/>
    <property type="match status" value="1"/>
</dbReference>
<comment type="caution">
    <text evidence="8">The sequence shown here is derived from an EMBL/GenBank/DDBJ whole genome shotgun (WGS) entry which is preliminary data.</text>
</comment>
<protein>
    <submittedName>
        <fullName evidence="8">1-acyl-sn-glycerol-3-phosphate acyltransferase</fullName>
    </submittedName>
</protein>
<reference evidence="8 9" key="1">
    <citation type="submission" date="2019-06" db="EMBL/GenBank/DDBJ databases">
        <title>Rhodococcus spaelei sp. nov., isolated from a cave.</title>
        <authorList>
            <person name="Lee S.D."/>
        </authorList>
    </citation>
    <scope>NUCLEOTIDE SEQUENCE [LARGE SCALE GENOMIC DNA]</scope>
    <source>
        <strain evidence="8 9">C9-5</strain>
    </source>
</reference>
<keyword evidence="4" id="KW-0443">Lipid metabolism</keyword>
<keyword evidence="6" id="KW-0812">Transmembrane</keyword>
<proteinExistence type="predicted"/>
<keyword evidence="5 8" id="KW-0012">Acyltransferase</keyword>
<keyword evidence="6" id="KW-0472">Membrane</keyword>
<dbReference type="OrthoDB" id="5184723at2"/>
<keyword evidence="3 8" id="KW-0808">Transferase</keyword>
<dbReference type="PANTHER" id="PTHR10434">
    <property type="entry name" value="1-ACYL-SN-GLYCEROL-3-PHOSPHATE ACYLTRANSFERASE"/>
    <property type="match status" value="1"/>
</dbReference>
<dbReference type="EMBL" id="VIGH01000007">
    <property type="protein sequence ID" value="TQF67196.1"/>
    <property type="molecule type" value="Genomic_DNA"/>
</dbReference>
<dbReference type="GO" id="GO:0003841">
    <property type="term" value="F:1-acylglycerol-3-phosphate O-acyltransferase activity"/>
    <property type="evidence" value="ECO:0007669"/>
    <property type="project" value="TreeGrafter"/>
</dbReference>
<evidence type="ECO:0000313" key="8">
    <source>
        <dbReference type="EMBL" id="TQF67196.1"/>
    </source>
</evidence>
<name>A0A541B4G0_9NOCA</name>
<dbReference type="RefSeq" id="WP_142101279.1">
    <property type="nucleotide sequence ID" value="NZ_VIGH01000007.1"/>
</dbReference>
<evidence type="ECO:0000256" key="6">
    <source>
        <dbReference type="SAM" id="Phobius"/>
    </source>
</evidence>